<keyword evidence="3" id="KW-0560">Oxidoreductase</keyword>
<organism evidence="8 9">
    <name type="scientific">Neobacillus ginsengisoli</name>
    <dbReference type="NCBI Taxonomy" id="904295"/>
    <lineage>
        <taxon>Bacteria</taxon>
        <taxon>Bacillati</taxon>
        <taxon>Bacillota</taxon>
        <taxon>Bacilli</taxon>
        <taxon>Bacillales</taxon>
        <taxon>Bacillaceae</taxon>
        <taxon>Neobacillus</taxon>
    </lineage>
</organism>
<evidence type="ECO:0000256" key="4">
    <source>
        <dbReference type="ARBA" id="ARBA00023157"/>
    </source>
</evidence>
<gene>
    <name evidence="8" type="ORF">J2S10_001909</name>
</gene>
<accession>A0ABT9XTS6</accession>
<evidence type="ECO:0000256" key="3">
    <source>
        <dbReference type="ARBA" id="ARBA00023002"/>
    </source>
</evidence>
<evidence type="ECO:0000256" key="6">
    <source>
        <dbReference type="SAM" id="Phobius"/>
    </source>
</evidence>
<feature type="transmembrane region" description="Helical" evidence="6">
    <location>
        <begin position="20"/>
        <end position="37"/>
    </location>
</feature>
<dbReference type="InterPro" id="IPR036249">
    <property type="entry name" value="Thioredoxin-like_sf"/>
</dbReference>
<comment type="similarity">
    <text evidence="1">Belongs to the thioredoxin family. DsbA subfamily.</text>
</comment>
<dbReference type="InterPro" id="IPR012336">
    <property type="entry name" value="Thioredoxin-like_fold"/>
</dbReference>
<proteinExistence type="inferred from homology"/>
<dbReference type="GO" id="GO:0016853">
    <property type="term" value="F:isomerase activity"/>
    <property type="evidence" value="ECO:0007669"/>
    <property type="project" value="UniProtKB-KW"/>
</dbReference>
<comment type="caution">
    <text evidence="8">The sequence shown here is derived from an EMBL/GenBank/DDBJ whole genome shotgun (WGS) entry which is preliminary data.</text>
</comment>
<reference evidence="8 9" key="1">
    <citation type="submission" date="2023-07" db="EMBL/GenBank/DDBJ databases">
        <title>Genomic Encyclopedia of Type Strains, Phase IV (KMG-IV): sequencing the most valuable type-strain genomes for metagenomic binning, comparative biology and taxonomic classification.</title>
        <authorList>
            <person name="Goeker M."/>
        </authorList>
    </citation>
    <scope>NUCLEOTIDE SEQUENCE [LARGE SCALE GENOMIC DNA]</scope>
    <source>
        <strain evidence="8 9">DSM 27594</strain>
    </source>
</reference>
<keyword evidence="4" id="KW-1015">Disulfide bond</keyword>
<keyword evidence="9" id="KW-1185">Reference proteome</keyword>
<keyword evidence="8" id="KW-0413">Isomerase</keyword>
<evidence type="ECO:0000256" key="5">
    <source>
        <dbReference type="ARBA" id="ARBA00023284"/>
    </source>
</evidence>
<name>A0ABT9XTS6_9BACI</name>
<evidence type="ECO:0000256" key="1">
    <source>
        <dbReference type="ARBA" id="ARBA00005791"/>
    </source>
</evidence>
<protein>
    <submittedName>
        <fullName evidence="8">Protein-disulfide isomerase</fullName>
    </submittedName>
</protein>
<evidence type="ECO:0000313" key="8">
    <source>
        <dbReference type="EMBL" id="MDQ0198751.1"/>
    </source>
</evidence>
<dbReference type="PANTHER" id="PTHR13887:SF14">
    <property type="entry name" value="DISULFIDE BOND FORMATION PROTEIN D"/>
    <property type="match status" value="1"/>
</dbReference>
<sequence length="234" mass="25741">MANSNKKTKKESQSSSKFTFWVIGLIAAFVLGFIFLGNHTKTVQKASTATIDYSAQPYLGKKSAPVSIIEFGDYKCPNCKNFAANVVPLIQKDVVDTGKAKLYFFNDPFINVDSTRAAKFAEGVYHELGSDTFWKFHETLYKKQPDDSNAEKTDIYDEKFLVATLKEAAPTADVNKVLEYFHANKADAAVNKDLGYAAKLGVTGTPTIFVDGKPFTGKTMDDLISMVDKAAKGK</sequence>
<dbReference type="RefSeq" id="WP_307406952.1">
    <property type="nucleotide sequence ID" value="NZ_JAUSTW010000003.1"/>
</dbReference>
<keyword evidence="6" id="KW-0472">Membrane</keyword>
<keyword evidence="2" id="KW-0732">Signal</keyword>
<keyword evidence="6" id="KW-0812">Transmembrane</keyword>
<dbReference type="PANTHER" id="PTHR13887">
    <property type="entry name" value="GLUTATHIONE S-TRANSFERASE KAPPA"/>
    <property type="match status" value="1"/>
</dbReference>
<dbReference type="EMBL" id="JAUSTW010000003">
    <property type="protein sequence ID" value="MDQ0198751.1"/>
    <property type="molecule type" value="Genomic_DNA"/>
</dbReference>
<dbReference type="Pfam" id="PF13462">
    <property type="entry name" value="Thioredoxin_4"/>
    <property type="match status" value="1"/>
</dbReference>
<feature type="domain" description="Thioredoxin-like fold" evidence="7">
    <location>
        <begin position="56"/>
        <end position="228"/>
    </location>
</feature>
<evidence type="ECO:0000313" key="9">
    <source>
        <dbReference type="Proteomes" id="UP001224122"/>
    </source>
</evidence>
<evidence type="ECO:0000256" key="2">
    <source>
        <dbReference type="ARBA" id="ARBA00022729"/>
    </source>
</evidence>
<evidence type="ECO:0000259" key="7">
    <source>
        <dbReference type="Pfam" id="PF13462"/>
    </source>
</evidence>
<dbReference type="Gene3D" id="3.40.30.10">
    <property type="entry name" value="Glutaredoxin"/>
    <property type="match status" value="1"/>
</dbReference>
<dbReference type="SUPFAM" id="SSF52833">
    <property type="entry name" value="Thioredoxin-like"/>
    <property type="match status" value="1"/>
</dbReference>
<dbReference type="Proteomes" id="UP001224122">
    <property type="component" value="Unassembled WGS sequence"/>
</dbReference>
<keyword evidence="5" id="KW-0676">Redox-active center</keyword>
<keyword evidence="6" id="KW-1133">Transmembrane helix</keyword>